<gene>
    <name evidence="2" type="ORF">OE88DRAFT_283971</name>
</gene>
<dbReference type="AlphaFoldDB" id="A0A5C3N0I6"/>
<name>A0A5C3N0I6_9AGAM</name>
<keyword evidence="1" id="KW-0812">Transmembrane</keyword>
<organism evidence="2 3">
    <name type="scientific">Heliocybe sulcata</name>
    <dbReference type="NCBI Taxonomy" id="5364"/>
    <lineage>
        <taxon>Eukaryota</taxon>
        <taxon>Fungi</taxon>
        <taxon>Dikarya</taxon>
        <taxon>Basidiomycota</taxon>
        <taxon>Agaricomycotina</taxon>
        <taxon>Agaricomycetes</taxon>
        <taxon>Gloeophyllales</taxon>
        <taxon>Gloeophyllaceae</taxon>
        <taxon>Heliocybe</taxon>
    </lineage>
</organism>
<proteinExistence type="predicted"/>
<evidence type="ECO:0000313" key="3">
    <source>
        <dbReference type="Proteomes" id="UP000305948"/>
    </source>
</evidence>
<protein>
    <submittedName>
        <fullName evidence="2">Uncharacterized protein</fullName>
    </submittedName>
</protein>
<accession>A0A5C3N0I6</accession>
<feature type="transmembrane region" description="Helical" evidence="1">
    <location>
        <begin position="75"/>
        <end position="94"/>
    </location>
</feature>
<evidence type="ECO:0000313" key="2">
    <source>
        <dbReference type="EMBL" id="TFK50673.1"/>
    </source>
</evidence>
<reference evidence="2 3" key="1">
    <citation type="journal article" date="2019" name="Nat. Ecol. Evol.">
        <title>Megaphylogeny resolves global patterns of mushroom evolution.</title>
        <authorList>
            <person name="Varga T."/>
            <person name="Krizsan K."/>
            <person name="Foldi C."/>
            <person name="Dima B."/>
            <person name="Sanchez-Garcia M."/>
            <person name="Sanchez-Ramirez S."/>
            <person name="Szollosi G.J."/>
            <person name="Szarkandi J.G."/>
            <person name="Papp V."/>
            <person name="Albert L."/>
            <person name="Andreopoulos W."/>
            <person name="Angelini C."/>
            <person name="Antonin V."/>
            <person name="Barry K.W."/>
            <person name="Bougher N.L."/>
            <person name="Buchanan P."/>
            <person name="Buyck B."/>
            <person name="Bense V."/>
            <person name="Catcheside P."/>
            <person name="Chovatia M."/>
            <person name="Cooper J."/>
            <person name="Damon W."/>
            <person name="Desjardin D."/>
            <person name="Finy P."/>
            <person name="Geml J."/>
            <person name="Haridas S."/>
            <person name="Hughes K."/>
            <person name="Justo A."/>
            <person name="Karasinski D."/>
            <person name="Kautmanova I."/>
            <person name="Kiss B."/>
            <person name="Kocsube S."/>
            <person name="Kotiranta H."/>
            <person name="LaButti K.M."/>
            <person name="Lechner B.E."/>
            <person name="Liimatainen K."/>
            <person name="Lipzen A."/>
            <person name="Lukacs Z."/>
            <person name="Mihaltcheva S."/>
            <person name="Morgado L.N."/>
            <person name="Niskanen T."/>
            <person name="Noordeloos M.E."/>
            <person name="Ohm R.A."/>
            <person name="Ortiz-Santana B."/>
            <person name="Ovrebo C."/>
            <person name="Racz N."/>
            <person name="Riley R."/>
            <person name="Savchenko A."/>
            <person name="Shiryaev A."/>
            <person name="Soop K."/>
            <person name="Spirin V."/>
            <person name="Szebenyi C."/>
            <person name="Tomsovsky M."/>
            <person name="Tulloss R.E."/>
            <person name="Uehling J."/>
            <person name="Grigoriev I.V."/>
            <person name="Vagvolgyi C."/>
            <person name="Papp T."/>
            <person name="Martin F.M."/>
            <person name="Miettinen O."/>
            <person name="Hibbett D.S."/>
            <person name="Nagy L.G."/>
        </authorList>
    </citation>
    <scope>NUCLEOTIDE SEQUENCE [LARGE SCALE GENOMIC DNA]</scope>
    <source>
        <strain evidence="2 3">OMC1185</strain>
    </source>
</reference>
<dbReference type="Proteomes" id="UP000305948">
    <property type="component" value="Unassembled WGS sequence"/>
</dbReference>
<keyword evidence="1" id="KW-0472">Membrane</keyword>
<evidence type="ECO:0000256" key="1">
    <source>
        <dbReference type="SAM" id="Phobius"/>
    </source>
</evidence>
<keyword evidence="3" id="KW-1185">Reference proteome</keyword>
<sequence>MTSASHKQLLPCMSRKADAALSSLSLSFCSILSLSVSLSLDSVTGGNLPSSPGPRTFEVWTLARSIRMRRIEFSVRANSLSLIVAGVASTMLSYSDSSRMTK</sequence>
<dbReference type="EMBL" id="ML213513">
    <property type="protein sequence ID" value="TFK50673.1"/>
    <property type="molecule type" value="Genomic_DNA"/>
</dbReference>
<keyword evidence="1" id="KW-1133">Transmembrane helix</keyword>